<sequence>MTPLRSTRARAAGVVTVITMTAVLAACSSGSSDSGADRSFSDESSASEGSGGSDAGGVSAEDRATDRDLTSGSGDAPAAPETERAIISSGTVSLTSKDVGAARQDVQRIVDAQGGEVTEEDTETDDDGETSYARMVLRVPSSAFDAAMQALEDVAALRSSNRGSEDVTTQVIDTGVRVRAQEASLKRVELLLAEARTLKDIIWIESQLTDRQADLDSLKSQQTWLKDQTSLSTITVDITAKADEVEEPDDEPAGFLTGLKGGLDALGGTAVAVATIVGALLPFAVVLLVLGLPVWLFLRRRRTAPQPAAPEA</sequence>
<proteinExistence type="predicted"/>
<feature type="compositionally biased region" description="Basic and acidic residues" evidence="1">
    <location>
        <begin position="60"/>
        <end position="69"/>
    </location>
</feature>
<dbReference type="InterPro" id="IPR025645">
    <property type="entry name" value="DUF4349"/>
</dbReference>
<reference evidence="4" key="1">
    <citation type="submission" date="2015-08" db="EMBL/GenBank/DDBJ databases">
        <authorList>
            <person name="Babu N.S."/>
            <person name="Beckwith C.J."/>
            <person name="Beseler K.G."/>
            <person name="Brison A."/>
            <person name="Carone J.V."/>
            <person name="Caskin T.P."/>
            <person name="Diamond M."/>
            <person name="Durham M.E."/>
            <person name="Foxe J.M."/>
            <person name="Go M."/>
            <person name="Henderson B.A."/>
            <person name="Jones I.B."/>
            <person name="McGettigan J.A."/>
            <person name="Micheletti S.J."/>
            <person name="Nasrallah M.E."/>
            <person name="Ortiz D."/>
            <person name="Piller C.R."/>
            <person name="Privatt S.R."/>
            <person name="Schneider S.L."/>
            <person name="Sharp S."/>
            <person name="Smith T.C."/>
            <person name="Stanton J.D."/>
            <person name="Ullery H.E."/>
            <person name="Wilson R.J."/>
            <person name="Serrano M.G."/>
            <person name="Buck G."/>
            <person name="Lee V."/>
            <person name="Wang Y."/>
            <person name="Carvalho R."/>
            <person name="Voegtly L."/>
            <person name="Shi R."/>
            <person name="Duckworth R."/>
            <person name="Johnson A."/>
            <person name="Loviza R."/>
            <person name="Walstead R."/>
            <person name="Shah Z."/>
            <person name="Kiflezghi M."/>
            <person name="Wade K."/>
            <person name="Ball S.L."/>
            <person name="Bradley K.W."/>
            <person name="Asai D.J."/>
            <person name="Bowman C.A."/>
            <person name="Russell D.A."/>
            <person name="Pope W.H."/>
            <person name="Jacobs-Sera D."/>
            <person name="Hendrix R.W."/>
            <person name="Hatfull G.F."/>
        </authorList>
    </citation>
    <scope>NUCLEOTIDE SEQUENCE</scope>
</reference>
<keyword evidence="2" id="KW-0472">Membrane</keyword>
<accession>A0A2P2C549</accession>
<dbReference type="EMBL" id="CZKB01000004">
    <property type="protein sequence ID" value="CUR57143.1"/>
    <property type="molecule type" value="Genomic_DNA"/>
</dbReference>
<dbReference type="PROSITE" id="PS51257">
    <property type="entry name" value="PROKAR_LIPOPROTEIN"/>
    <property type="match status" value="1"/>
</dbReference>
<keyword evidence="2" id="KW-0812">Transmembrane</keyword>
<feature type="domain" description="DUF4349" evidence="3">
    <location>
        <begin position="84"/>
        <end position="295"/>
    </location>
</feature>
<evidence type="ECO:0000256" key="1">
    <source>
        <dbReference type="SAM" id="MobiDB-lite"/>
    </source>
</evidence>
<keyword evidence="2" id="KW-1133">Transmembrane helix</keyword>
<evidence type="ECO:0000259" key="3">
    <source>
        <dbReference type="Pfam" id="PF14257"/>
    </source>
</evidence>
<evidence type="ECO:0000256" key="2">
    <source>
        <dbReference type="SAM" id="Phobius"/>
    </source>
</evidence>
<gene>
    <name evidence="4" type="ORF">NOCA1120393</name>
</gene>
<name>A0A2P2C549_9ZZZZ</name>
<dbReference type="AlphaFoldDB" id="A0A2P2C549"/>
<feature type="transmembrane region" description="Helical" evidence="2">
    <location>
        <begin position="270"/>
        <end position="298"/>
    </location>
</feature>
<organism evidence="4">
    <name type="scientific">metagenome</name>
    <dbReference type="NCBI Taxonomy" id="256318"/>
    <lineage>
        <taxon>unclassified sequences</taxon>
        <taxon>metagenomes</taxon>
    </lineage>
</organism>
<evidence type="ECO:0000313" key="4">
    <source>
        <dbReference type="EMBL" id="CUR57143.1"/>
    </source>
</evidence>
<dbReference type="Pfam" id="PF14257">
    <property type="entry name" value="DUF4349"/>
    <property type="match status" value="1"/>
</dbReference>
<feature type="region of interest" description="Disordered" evidence="1">
    <location>
        <begin position="28"/>
        <end position="90"/>
    </location>
</feature>
<protein>
    <recommendedName>
        <fullName evidence="3">DUF4349 domain-containing protein</fullName>
    </recommendedName>
</protein>